<evidence type="ECO:0000256" key="6">
    <source>
        <dbReference type="SAM" id="Phobius"/>
    </source>
</evidence>
<evidence type="ECO:0000313" key="8">
    <source>
        <dbReference type="Proteomes" id="UP000623681"/>
    </source>
</evidence>
<proteinExistence type="predicted"/>
<gene>
    <name evidence="7" type="ORF">JK634_09470</name>
</gene>
<feature type="transmembrane region" description="Helical" evidence="6">
    <location>
        <begin position="86"/>
        <end position="105"/>
    </location>
</feature>
<keyword evidence="3 6" id="KW-0812">Transmembrane</keyword>
<evidence type="ECO:0000256" key="5">
    <source>
        <dbReference type="ARBA" id="ARBA00023136"/>
    </source>
</evidence>
<feature type="transmembrane region" description="Helical" evidence="6">
    <location>
        <begin position="207"/>
        <end position="227"/>
    </location>
</feature>
<comment type="subcellular location">
    <subcellularLocation>
        <location evidence="1">Cell membrane</location>
        <topology evidence="1">Multi-pass membrane protein</topology>
    </subcellularLocation>
</comment>
<evidence type="ECO:0000256" key="4">
    <source>
        <dbReference type="ARBA" id="ARBA00022989"/>
    </source>
</evidence>
<sequence>MSLALNVLEQGFLFSLVSIGVYITYKILDFPDMSVDGSFPLGAAVCAALLSRGMDPILSVFIALAAGAVAGFFTGILHVKLKIDSLLSGILIMISLYSMNLRIMGKSNIPLFTFKNIFKEKELMIGDLNFAPIIIILIFVIVAKLAIDLFLKTKRGFLLIATGDNEQVVTSLGINSDNVKILALMISNALVALAGALTAQYQGFSDVGMGTGTVVMGLASVIIGVSVLKKVSFIKITTLAIFGAIVYKSVVAIALQVGLSPNDLKLVTALIVIIALTINNKGLIFKRKKSMKGGAVLNVSSQESI</sequence>
<keyword evidence="2" id="KW-1003">Cell membrane</keyword>
<keyword evidence="5 6" id="KW-0472">Membrane</keyword>
<reference evidence="7" key="1">
    <citation type="submission" date="2021-01" db="EMBL/GenBank/DDBJ databases">
        <title>Genome public.</title>
        <authorList>
            <person name="Liu C."/>
            <person name="Sun Q."/>
        </authorList>
    </citation>
    <scope>NUCLEOTIDE SEQUENCE</scope>
    <source>
        <strain evidence="7">YIM B02565</strain>
    </source>
</reference>
<dbReference type="Proteomes" id="UP000623681">
    <property type="component" value="Unassembled WGS sequence"/>
</dbReference>
<feature type="transmembrane region" description="Helical" evidence="6">
    <location>
        <begin position="130"/>
        <end position="151"/>
    </location>
</feature>
<accession>A0A937FIF6</accession>
<feature type="transmembrane region" description="Helical" evidence="6">
    <location>
        <begin position="239"/>
        <end position="258"/>
    </location>
</feature>
<name>A0A937FIF6_9CLOT</name>
<dbReference type="PANTHER" id="PTHR32196">
    <property type="entry name" value="ABC TRANSPORTER PERMEASE PROTEIN YPHD-RELATED-RELATED"/>
    <property type="match status" value="1"/>
</dbReference>
<feature type="transmembrane region" description="Helical" evidence="6">
    <location>
        <begin position="57"/>
        <end position="79"/>
    </location>
</feature>
<organism evidence="7 8">
    <name type="scientific">Clostridium paridis</name>
    <dbReference type="NCBI Taxonomy" id="2803863"/>
    <lineage>
        <taxon>Bacteria</taxon>
        <taxon>Bacillati</taxon>
        <taxon>Bacillota</taxon>
        <taxon>Clostridia</taxon>
        <taxon>Eubacteriales</taxon>
        <taxon>Clostridiaceae</taxon>
        <taxon>Clostridium</taxon>
    </lineage>
</organism>
<dbReference type="Pfam" id="PF02653">
    <property type="entry name" value="BPD_transp_2"/>
    <property type="match status" value="1"/>
</dbReference>
<dbReference type="EMBL" id="JAESWA010000022">
    <property type="protein sequence ID" value="MBL4932031.1"/>
    <property type="molecule type" value="Genomic_DNA"/>
</dbReference>
<evidence type="ECO:0000256" key="2">
    <source>
        <dbReference type="ARBA" id="ARBA00022475"/>
    </source>
</evidence>
<evidence type="ECO:0000256" key="3">
    <source>
        <dbReference type="ARBA" id="ARBA00022692"/>
    </source>
</evidence>
<dbReference type="GO" id="GO:0022857">
    <property type="term" value="F:transmembrane transporter activity"/>
    <property type="evidence" value="ECO:0007669"/>
    <property type="project" value="InterPro"/>
</dbReference>
<dbReference type="CDD" id="cd06574">
    <property type="entry name" value="TM_PBP1_branched-chain-AA_like"/>
    <property type="match status" value="1"/>
</dbReference>
<dbReference type="AlphaFoldDB" id="A0A937FIF6"/>
<comment type="caution">
    <text evidence="7">The sequence shown here is derived from an EMBL/GenBank/DDBJ whole genome shotgun (WGS) entry which is preliminary data.</text>
</comment>
<dbReference type="InterPro" id="IPR001851">
    <property type="entry name" value="ABC_transp_permease"/>
</dbReference>
<feature type="transmembrane region" description="Helical" evidence="6">
    <location>
        <begin position="264"/>
        <end position="284"/>
    </location>
</feature>
<dbReference type="RefSeq" id="WP_202767408.1">
    <property type="nucleotide sequence ID" value="NZ_JAESWA010000022.1"/>
</dbReference>
<dbReference type="GO" id="GO:0005886">
    <property type="term" value="C:plasma membrane"/>
    <property type="evidence" value="ECO:0007669"/>
    <property type="project" value="UniProtKB-SubCell"/>
</dbReference>
<evidence type="ECO:0000256" key="1">
    <source>
        <dbReference type="ARBA" id="ARBA00004651"/>
    </source>
</evidence>
<evidence type="ECO:0000313" key="7">
    <source>
        <dbReference type="EMBL" id="MBL4932031.1"/>
    </source>
</evidence>
<dbReference type="PANTHER" id="PTHR32196:SF69">
    <property type="entry name" value="BRANCHED-CHAIN AMINO ACID TRANSPORT SYSTEM, PERMEASE PROTEIN"/>
    <property type="match status" value="1"/>
</dbReference>
<protein>
    <submittedName>
        <fullName evidence="7">ABC transporter permease</fullName>
    </submittedName>
</protein>
<keyword evidence="8" id="KW-1185">Reference proteome</keyword>
<feature type="transmembrane region" description="Helical" evidence="6">
    <location>
        <begin position="12"/>
        <end position="28"/>
    </location>
</feature>
<feature type="transmembrane region" description="Helical" evidence="6">
    <location>
        <begin position="181"/>
        <end position="201"/>
    </location>
</feature>
<keyword evidence="4 6" id="KW-1133">Transmembrane helix</keyword>